<organism evidence="2 3">
    <name type="scientific">Scyliorhinus torazame</name>
    <name type="common">Cloudy catshark</name>
    <name type="synonym">Catulus torazame</name>
    <dbReference type="NCBI Taxonomy" id="75743"/>
    <lineage>
        <taxon>Eukaryota</taxon>
        <taxon>Metazoa</taxon>
        <taxon>Chordata</taxon>
        <taxon>Craniata</taxon>
        <taxon>Vertebrata</taxon>
        <taxon>Chondrichthyes</taxon>
        <taxon>Elasmobranchii</taxon>
        <taxon>Galeomorphii</taxon>
        <taxon>Galeoidea</taxon>
        <taxon>Carcharhiniformes</taxon>
        <taxon>Scyliorhinidae</taxon>
        <taxon>Scyliorhinus</taxon>
    </lineage>
</organism>
<evidence type="ECO:0000313" key="3">
    <source>
        <dbReference type="Proteomes" id="UP000288216"/>
    </source>
</evidence>
<dbReference type="EMBL" id="BFAA01015553">
    <property type="protein sequence ID" value="GCB77620.1"/>
    <property type="molecule type" value="Genomic_DNA"/>
</dbReference>
<dbReference type="InterPro" id="IPR006993">
    <property type="entry name" value="Glut_rich_SH3-bd"/>
</dbReference>
<dbReference type="Proteomes" id="UP000288216">
    <property type="component" value="Unassembled WGS sequence"/>
</dbReference>
<accession>A0A401PWX7</accession>
<dbReference type="OMA" id="ITIYYAS"/>
<dbReference type="Gene3D" id="3.40.30.10">
    <property type="entry name" value="Glutaredoxin"/>
    <property type="match status" value="1"/>
</dbReference>
<reference evidence="2 3" key="1">
    <citation type="journal article" date="2018" name="Nat. Ecol. Evol.">
        <title>Shark genomes provide insights into elasmobranch evolution and the origin of vertebrates.</title>
        <authorList>
            <person name="Hara Y"/>
            <person name="Yamaguchi K"/>
            <person name="Onimaru K"/>
            <person name="Kadota M"/>
            <person name="Koyanagi M"/>
            <person name="Keeley SD"/>
            <person name="Tatsumi K"/>
            <person name="Tanaka K"/>
            <person name="Motone F"/>
            <person name="Kageyama Y"/>
            <person name="Nozu R"/>
            <person name="Adachi N"/>
            <person name="Nishimura O"/>
            <person name="Nakagawa R"/>
            <person name="Tanegashima C"/>
            <person name="Kiyatake I"/>
            <person name="Matsumoto R"/>
            <person name="Murakumo K"/>
            <person name="Nishida K"/>
            <person name="Terakita A"/>
            <person name="Kuratani S"/>
            <person name="Sato K"/>
            <person name="Hyodo S Kuraku.S."/>
        </authorList>
    </citation>
    <scope>NUCLEOTIDE SEQUENCE [LARGE SCALE GENOMIC DNA]</scope>
</reference>
<evidence type="ECO:0000256" key="1">
    <source>
        <dbReference type="ARBA" id="ARBA00007764"/>
    </source>
</evidence>
<name>A0A401PWX7_SCYTO</name>
<comment type="similarity">
    <text evidence="1">Belongs to the SH3BGR family.</text>
</comment>
<proteinExistence type="inferred from homology"/>
<dbReference type="SUPFAM" id="SSF52833">
    <property type="entry name" value="Thioredoxin-like"/>
    <property type="match status" value="1"/>
</dbReference>
<evidence type="ECO:0008006" key="4">
    <source>
        <dbReference type="Google" id="ProtNLM"/>
    </source>
</evidence>
<dbReference type="GO" id="GO:0005737">
    <property type="term" value="C:cytoplasm"/>
    <property type="evidence" value="ECO:0007669"/>
    <property type="project" value="TreeGrafter"/>
</dbReference>
<gene>
    <name evidence="2" type="ORF">scyTo_0020015</name>
</gene>
<evidence type="ECO:0000313" key="2">
    <source>
        <dbReference type="EMBL" id="GCB77620.1"/>
    </source>
</evidence>
<comment type="caution">
    <text evidence="2">The sequence shown here is derived from an EMBL/GenBank/DDBJ whole genome shotgun (WGS) entry which is preliminary data.</text>
</comment>
<dbReference type="PANTHER" id="PTHR12232:SF0">
    <property type="entry name" value="THIOREDOXIN DOMAIN-CONTAINING PROTEIN"/>
    <property type="match status" value="1"/>
</dbReference>
<dbReference type="AlphaFoldDB" id="A0A401PWX7"/>
<dbReference type="InterPro" id="IPR051033">
    <property type="entry name" value="SH3BGR"/>
</dbReference>
<dbReference type="PANTHER" id="PTHR12232">
    <property type="entry name" value="SH3 DOMAIN-BINDING GLUTAMIC ACID-RICH-LIKE PROTEIN"/>
    <property type="match status" value="1"/>
</dbReference>
<dbReference type="Pfam" id="PF04908">
    <property type="entry name" value="SH3BGR"/>
    <property type="match status" value="1"/>
</dbReference>
<dbReference type="OrthoDB" id="9932926at2759"/>
<keyword evidence="3" id="KW-1185">Reference proteome</keyword>
<sequence>MGVIVYYTSITSTYELDKKQLRIRNTLEAFNIPHKFLDLAADSSLLEEMRMKVGNPEAMVPQVFHDDKYCGDFAAFEEAMESETVEEFFKGDCQQKK</sequence>
<protein>
    <recommendedName>
        <fullName evidence="4">SH3 domain-binding glutamic acid-rich-like protein</fullName>
    </recommendedName>
</protein>
<dbReference type="InterPro" id="IPR036249">
    <property type="entry name" value="Thioredoxin-like_sf"/>
</dbReference>
<dbReference type="STRING" id="75743.A0A401PWX7"/>